<dbReference type="EC" id="3.6.4.12" evidence="1"/>
<organism evidence="3">
    <name type="scientific">Spirodela intermedia</name>
    <name type="common">Intermediate duckweed</name>
    <dbReference type="NCBI Taxonomy" id="51605"/>
    <lineage>
        <taxon>Eukaryota</taxon>
        <taxon>Viridiplantae</taxon>
        <taxon>Streptophyta</taxon>
        <taxon>Embryophyta</taxon>
        <taxon>Tracheophyta</taxon>
        <taxon>Spermatophyta</taxon>
        <taxon>Magnoliopsida</taxon>
        <taxon>Liliopsida</taxon>
        <taxon>Araceae</taxon>
        <taxon>Lemnoideae</taxon>
        <taxon>Spirodela</taxon>
    </lineage>
</organism>
<reference evidence="3 4" key="1">
    <citation type="submission" date="2019-12" db="EMBL/GenBank/DDBJ databases">
        <authorList>
            <person name="Scholz U."/>
            <person name="Mascher M."/>
            <person name="Fiebig A."/>
        </authorList>
    </citation>
    <scope>NUCLEOTIDE SEQUENCE</scope>
</reference>
<keyword evidence="1" id="KW-0378">Hydrolase</keyword>
<evidence type="ECO:0000313" key="3">
    <source>
        <dbReference type="EMBL" id="CAA2617070.1"/>
    </source>
</evidence>
<dbReference type="AlphaFoldDB" id="A0A7I8IFW7"/>
<keyword evidence="1" id="KW-0547">Nucleotide-binding</keyword>
<keyword evidence="1" id="KW-0805">Transcription regulation</keyword>
<dbReference type="Pfam" id="PF06068">
    <property type="entry name" value="TIP49"/>
    <property type="match status" value="2"/>
</dbReference>
<dbReference type="PANTHER" id="PTHR11093">
    <property type="entry name" value="RUVB-RELATED REPTIN AND PONTIN"/>
    <property type="match status" value="1"/>
</dbReference>
<keyword evidence="4" id="KW-1185">Reference proteome</keyword>
<evidence type="ECO:0000313" key="4">
    <source>
        <dbReference type="Proteomes" id="UP001189122"/>
    </source>
</evidence>
<keyword evidence="1" id="KW-0067">ATP-binding</keyword>
<evidence type="ECO:0000259" key="2">
    <source>
        <dbReference type="Pfam" id="PF06068"/>
    </source>
</evidence>
<comment type="similarity">
    <text evidence="1">Belongs to the RuvB family.</text>
</comment>
<dbReference type="Gene3D" id="1.10.8.60">
    <property type="match status" value="1"/>
</dbReference>
<keyword evidence="1" id="KW-0804">Transcription</keyword>
<dbReference type="Proteomes" id="UP001189122">
    <property type="component" value="Unassembled WGS sequence"/>
</dbReference>
<dbReference type="InterPro" id="IPR010339">
    <property type="entry name" value="TIP49_P-loop"/>
</dbReference>
<dbReference type="InterPro" id="IPR027417">
    <property type="entry name" value="P-loop_NTPase"/>
</dbReference>
<dbReference type="EMBL" id="CACRZD030000003">
    <property type="protein sequence ID" value="CAA6656769.1"/>
    <property type="molecule type" value="Genomic_DNA"/>
</dbReference>
<keyword evidence="1" id="KW-0347">Helicase</keyword>
<accession>A0A7I8IFW7</accession>
<name>A0A7I8IFW7_SPIIN</name>
<gene>
    <name evidence="3" type="ORF">SI7747_03003240</name>
</gene>
<dbReference type="GO" id="GO:0016787">
    <property type="term" value="F:hydrolase activity"/>
    <property type="evidence" value="ECO:0007669"/>
    <property type="project" value="UniProtKB-KW"/>
</dbReference>
<proteinExistence type="inferred from homology"/>
<keyword evidence="1" id="KW-0539">Nucleus</keyword>
<dbReference type="GO" id="GO:0005524">
    <property type="term" value="F:ATP binding"/>
    <property type="evidence" value="ECO:0007669"/>
    <property type="project" value="UniProtKB-KW"/>
</dbReference>
<dbReference type="GO" id="GO:0003678">
    <property type="term" value="F:DNA helicase activity"/>
    <property type="evidence" value="ECO:0007669"/>
    <property type="project" value="UniProtKB-EC"/>
</dbReference>
<dbReference type="InterPro" id="IPR027238">
    <property type="entry name" value="RuvB-like"/>
</dbReference>
<dbReference type="SUPFAM" id="SSF52540">
    <property type="entry name" value="P-loop containing nucleoside triphosphate hydrolases"/>
    <property type="match status" value="1"/>
</dbReference>
<feature type="domain" description="TIP49 P-loop" evidence="2">
    <location>
        <begin position="230"/>
        <end position="296"/>
    </location>
</feature>
<evidence type="ECO:0000256" key="1">
    <source>
        <dbReference type="RuleBase" id="RU363048"/>
    </source>
</evidence>
<protein>
    <recommendedName>
        <fullName evidence="1">RuvB-like helicase</fullName>
        <ecNumber evidence="1">3.6.4.12</ecNumber>
    </recommendedName>
</protein>
<feature type="domain" description="TIP49 P-loop" evidence="2">
    <location>
        <begin position="16"/>
        <end position="137"/>
    </location>
</feature>
<dbReference type="EMBL" id="LR743590">
    <property type="protein sequence ID" value="CAA2617070.1"/>
    <property type="molecule type" value="Genomic_DNA"/>
</dbReference>
<comment type="catalytic activity">
    <reaction evidence="1">
        <text>ATP + H2O = ADP + phosphate + H(+)</text>
        <dbReference type="Rhea" id="RHEA:13065"/>
        <dbReference type="ChEBI" id="CHEBI:15377"/>
        <dbReference type="ChEBI" id="CHEBI:15378"/>
        <dbReference type="ChEBI" id="CHEBI:30616"/>
        <dbReference type="ChEBI" id="CHEBI:43474"/>
        <dbReference type="ChEBI" id="CHEBI:456216"/>
        <dbReference type="EC" id="3.6.4.12"/>
    </reaction>
</comment>
<dbReference type="Gene3D" id="3.40.50.300">
    <property type="entry name" value="P-loop containing nucleotide triphosphate hydrolases"/>
    <property type="match status" value="2"/>
</dbReference>
<sequence length="339" mass="37569">MAMKIEEVQSTTKKQRIATHTHIKGLGLEASGRALPMSAGFVGQVDAREAAGLVVDMIRQKKMAGRALLFAGPPSTGKTALALGISQELGSKVPFCPMVGSEVYSSEVKKTEVLMENFRRSIGLRIKENKEVYEGEVAVGDVIYIEANSGAVKRVGRSDAFATEFDLEAEEYVPLPKGEVHKKKEIVQVRGLNQIFVHQHIHSSACTPFNLFQCPLLPETSQLITRLYMVLFFQVHMLDMECFSYLNRALESSLSPIVIFATNRGICNVRGTDMNSPHGIPVDLLDRLVIVRTETYGLTEMIQILAIRAQVEELVIDEESLAYLGEIGQRASLRSFFFS</sequence>